<dbReference type="AlphaFoldDB" id="A0A1N6H759"/>
<accession>A0A1N6H759</accession>
<organism evidence="1 2">
    <name type="scientific">Epilithonimonas zeae</name>
    <dbReference type="NCBI Taxonomy" id="1416779"/>
    <lineage>
        <taxon>Bacteria</taxon>
        <taxon>Pseudomonadati</taxon>
        <taxon>Bacteroidota</taxon>
        <taxon>Flavobacteriia</taxon>
        <taxon>Flavobacteriales</taxon>
        <taxon>Weeksellaceae</taxon>
        <taxon>Chryseobacterium group</taxon>
        <taxon>Epilithonimonas</taxon>
    </lineage>
</organism>
<name>A0A1N6H759_9FLAO</name>
<keyword evidence="2" id="KW-1185">Reference proteome</keyword>
<sequence>MVLLKILKLTAYIVGKIDKECHLIDGKPTINSYYQTSDDDNPRLIPYNFAQGEFLEGKYQGIWKYYDKKRQAY</sequence>
<reference evidence="2" key="1">
    <citation type="submission" date="2016-11" db="EMBL/GenBank/DDBJ databases">
        <authorList>
            <person name="Varghese N."/>
            <person name="Submissions S."/>
        </authorList>
    </citation>
    <scope>NUCLEOTIDE SEQUENCE [LARGE SCALE GENOMIC DNA]</scope>
    <source>
        <strain evidence="2">DSM 27623</strain>
    </source>
</reference>
<evidence type="ECO:0000313" key="2">
    <source>
        <dbReference type="Proteomes" id="UP000185207"/>
    </source>
</evidence>
<proteinExistence type="predicted"/>
<evidence type="ECO:0000313" key="1">
    <source>
        <dbReference type="EMBL" id="SIO15596.1"/>
    </source>
</evidence>
<dbReference type="EMBL" id="FSRK01000001">
    <property type="protein sequence ID" value="SIO15596.1"/>
    <property type="molecule type" value="Genomic_DNA"/>
</dbReference>
<dbReference type="Proteomes" id="UP000185207">
    <property type="component" value="Unassembled WGS sequence"/>
</dbReference>
<protein>
    <submittedName>
        <fullName evidence="1">Uncharacterized protein</fullName>
    </submittedName>
</protein>
<gene>
    <name evidence="1" type="ORF">SAMN05444409_2296</name>
</gene>